<name>A0A017SGT9_ASPRC</name>
<dbReference type="GO" id="GO:0006612">
    <property type="term" value="P:protein targeting to membrane"/>
    <property type="evidence" value="ECO:0007669"/>
    <property type="project" value="TreeGrafter"/>
</dbReference>
<evidence type="ECO:0000256" key="6">
    <source>
        <dbReference type="ARBA" id="ARBA00023139"/>
    </source>
</evidence>
<evidence type="ECO:0000256" key="8">
    <source>
        <dbReference type="ARBA" id="ARBA00023315"/>
    </source>
</evidence>
<comment type="subcellular location">
    <subcellularLocation>
        <location evidence="1">Endomembrane system</location>
        <topology evidence="1">Multi-pass membrane protein</topology>
    </subcellularLocation>
</comment>
<keyword evidence="5 11" id="KW-0472">Membrane</keyword>
<dbReference type="Pfam" id="PF01529">
    <property type="entry name" value="DHHC"/>
    <property type="match status" value="1"/>
</dbReference>
<dbReference type="PROSITE" id="PS50216">
    <property type="entry name" value="DHHC"/>
    <property type="match status" value="1"/>
</dbReference>
<dbReference type="EC" id="2.3.1.225" evidence="11"/>
<dbReference type="EMBL" id="KK088419">
    <property type="protein sequence ID" value="EYE96188.1"/>
    <property type="molecule type" value="Genomic_DNA"/>
</dbReference>
<comment type="domain">
    <text evidence="11">The DHHC domain is required for palmitoyltransferase activity.</text>
</comment>
<evidence type="ECO:0000256" key="3">
    <source>
        <dbReference type="ARBA" id="ARBA00022692"/>
    </source>
</evidence>
<dbReference type="HOGENOM" id="CLU_021757_0_0_1"/>
<dbReference type="GO" id="GO:0019706">
    <property type="term" value="F:protein-cysteine S-palmitoyltransferase activity"/>
    <property type="evidence" value="ECO:0007669"/>
    <property type="project" value="UniProtKB-EC"/>
</dbReference>
<gene>
    <name evidence="14" type="ORF">EURHEDRAFT_411334</name>
</gene>
<comment type="similarity">
    <text evidence="9">Belongs to the DHHC palmitoyltransferase family. ERF2/ZDHHC9 subfamily.</text>
</comment>
<dbReference type="InterPro" id="IPR001594">
    <property type="entry name" value="Palmitoyltrfase_DHHC"/>
</dbReference>
<dbReference type="PANTHER" id="PTHR22883">
    <property type="entry name" value="ZINC FINGER DHHC DOMAIN CONTAINING PROTEIN"/>
    <property type="match status" value="1"/>
</dbReference>
<keyword evidence="3 11" id="KW-0812">Transmembrane</keyword>
<dbReference type="RefSeq" id="XP_040639876.1">
    <property type="nucleotide sequence ID" value="XM_040781592.1"/>
</dbReference>
<organism evidence="14 15">
    <name type="scientific">Aspergillus ruber (strain CBS 135680)</name>
    <dbReference type="NCBI Taxonomy" id="1388766"/>
    <lineage>
        <taxon>Eukaryota</taxon>
        <taxon>Fungi</taxon>
        <taxon>Dikarya</taxon>
        <taxon>Ascomycota</taxon>
        <taxon>Pezizomycotina</taxon>
        <taxon>Eurotiomycetes</taxon>
        <taxon>Eurotiomycetidae</taxon>
        <taxon>Eurotiales</taxon>
        <taxon>Aspergillaceae</taxon>
        <taxon>Aspergillus</taxon>
        <taxon>Aspergillus subgen. Aspergillus</taxon>
    </lineage>
</organism>
<feature type="compositionally biased region" description="Polar residues" evidence="12">
    <location>
        <begin position="87"/>
        <end position="104"/>
    </location>
</feature>
<comment type="catalytic activity">
    <reaction evidence="10 11">
        <text>L-cysteinyl-[protein] + hexadecanoyl-CoA = S-hexadecanoyl-L-cysteinyl-[protein] + CoA</text>
        <dbReference type="Rhea" id="RHEA:36683"/>
        <dbReference type="Rhea" id="RHEA-COMP:10131"/>
        <dbReference type="Rhea" id="RHEA-COMP:11032"/>
        <dbReference type="ChEBI" id="CHEBI:29950"/>
        <dbReference type="ChEBI" id="CHEBI:57287"/>
        <dbReference type="ChEBI" id="CHEBI:57379"/>
        <dbReference type="ChEBI" id="CHEBI:74151"/>
        <dbReference type="EC" id="2.3.1.225"/>
    </reaction>
</comment>
<feature type="compositionally biased region" description="Low complexity" evidence="12">
    <location>
        <begin position="55"/>
        <end position="81"/>
    </location>
</feature>
<dbReference type="AlphaFoldDB" id="A0A017SGT9"/>
<evidence type="ECO:0000256" key="2">
    <source>
        <dbReference type="ARBA" id="ARBA00022679"/>
    </source>
</evidence>
<dbReference type="GeneID" id="63696716"/>
<feature type="transmembrane region" description="Helical" evidence="11">
    <location>
        <begin position="502"/>
        <end position="524"/>
    </location>
</feature>
<evidence type="ECO:0000256" key="4">
    <source>
        <dbReference type="ARBA" id="ARBA00022989"/>
    </source>
</evidence>
<accession>A0A017SGT9</accession>
<keyword evidence="4 11" id="KW-1133">Transmembrane helix</keyword>
<evidence type="ECO:0000256" key="1">
    <source>
        <dbReference type="ARBA" id="ARBA00004127"/>
    </source>
</evidence>
<feature type="compositionally biased region" description="Polar residues" evidence="12">
    <location>
        <begin position="182"/>
        <end position="193"/>
    </location>
</feature>
<feature type="region of interest" description="Disordered" evidence="12">
    <location>
        <begin position="210"/>
        <end position="285"/>
    </location>
</feature>
<feature type="compositionally biased region" description="Basic and acidic residues" evidence="12">
    <location>
        <begin position="247"/>
        <end position="263"/>
    </location>
</feature>
<reference evidence="15" key="1">
    <citation type="journal article" date="2014" name="Nat. Commun.">
        <title>Genomic adaptations of the halophilic Dead Sea filamentous fungus Eurotium rubrum.</title>
        <authorList>
            <person name="Kis-Papo T."/>
            <person name="Weig A.R."/>
            <person name="Riley R."/>
            <person name="Persoh D."/>
            <person name="Salamov A."/>
            <person name="Sun H."/>
            <person name="Lipzen A."/>
            <person name="Wasser S.P."/>
            <person name="Rambold G."/>
            <person name="Grigoriev I.V."/>
            <person name="Nevo E."/>
        </authorList>
    </citation>
    <scope>NUCLEOTIDE SEQUENCE [LARGE SCALE GENOMIC DNA]</scope>
    <source>
        <strain evidence="15">CBS 135680</strain>
    </source>
</reference>
<dbReference type="STRING" id="1388766.A0A017SGT9"/>
<feature type="transmembrane region" description="Helical" evidence="11">
    <location>
        <begin position="342"/>
        <end position="364"/>
    </location>
</feature>
<proteinExistence type="inferred from homology"/>
<dbReference type="GO" id="GO:0005794">
    <property type="term" value="C:Golgi apparatus"/>
    <property type="evidence" value="ECO:0007669"/>
    <property type="project" value="TreeGrafter"/>
</dbReference>
<evidence type="ECO:0000256" key="11">
    <source>
        <dbReference type="RuleBase" id="RU079119"/>
    </source>
</evidence>
<keyword evidence="6" id="KW-0564">Palmitate</keyword>
<evidence type="ECO:0000256" key="5">
    <source>
        <dbReference type="ARBA" id="ARBA00023136"/>
    </source>
</evidence>
<keyword evidence="8 11" id="KW-0012">Acyltransferase</keyword>
<feature type="transmembrane region" description="Helical" evidence="11">
    <location>
        <begin position="461"/>
        <end position="482"/>
    </location>
</feature>
<dbReference type="Proteomes" id="UP000019804">
    <property type="component" value="Unassembled WGS sequence"/>
</dbReference>
<keyword evidence="7" id="KW-0449">Lipoprotein</keyword>
<feature type="transmembrane region" description="Helical" evidence="11">
    <location>
        <begin position="312"/>
        <end position="336"/>
    </location>
</feature>
<dbReference type="OrthoDB" id="9909019at2759"/>
<feature type="region of interest" description="Disordered" evidence="12">
    <location>
        <begin position="1"/>
        <end position="193"/>
    </location>
</feature>
<evidence type="ECO:0000256" key="9">
    <source>
        <dbReference type="ARBA" id="ARBA00023463"/>
    </source>
</evidence>
<feature type="domain" description="Palmitoyltransferase DHHC" evidence="13">
    <location>
        <begin position="413"/>
        <end position="538"/>
    </location>
</feature>
<keyword evidence="15" id="KW-1185">Reference proteome</keyword>
<keyword evidence="2 11" id="KW-0808">Transferase</keyword>
<evidence type="ECO:0000256" key="10">
    <source>
        <dbReference type="ARBA" id="ARBA00048048"/>
    </source>
</evidence>
<dbReference type="InterPro" id="IPR039859">
    <property type="entry name" value="PFA4/ZDH16/20/ERF2-like"/>
</dbReference>
<evidence type="ECO:0000256" key="7">
    <source>
        <dbReference type="ARBA" id="ARBA00023288"/>
    </source>
</evidence>
<dbReference type="PANTHER" id="PTHR22883:SF43">
    <property type="entry name" value="PALMITOYLTRANSFERASE APP"/>
    <property type="match status" value="1"/>
</dbReference>
<sequence>MADNHEPGDAINDQPPSSQHALGLPRPPSVGGISSRATDIISEDGEQSQSYTGASSQPPRSQPSLSRRGPPPARSSIAASSHVASRPGSSASRISRTHIPSLTAQGFFRPMSSQRLQAHRGRPMTKETFTSASTDEWNDRASQKRKSLVSNSTHHQGSLPPVEQEAPPSRGTEFTDPIIPDRTNSASPTGNMTARSLGESARLLHERERIQQKTPPQQLNLPAANYRFPEPHDQAQKSPLSFLSMQDKPHPHDHRDNGAHERLSSNASSRKSIEKQGQKPAQSRLGKNYEYFMGNTIFFAGGRFQNSRDKPINIATGFLVIVPSALFFAYSAPWLWHNISPAIPILFAYIFCVCFSSFVHASVVDPGVIPRNLHPMPPPDPTGDPLAIGPPTNDWVMVKLATSEVAAMDVPVKYCKTCNIWRPPRCYHCRVCDNCVETLDHHCVWLNNCVGRRNYRYFFTFVSYSTILAFFLLGASLAHILVYREREGISFGSAIDTLRVPWAMVIYGALAGPYPASLWAYHLFLVGRGETTREYLNSHKFVKADRHRPFTQGNVITNWLSVFFRPRPPTYMEFKRPYEMGDQRLSNEKRKYWKPDLEAQTGIEMQQVPAEQQQG</sequence>
<evidence type="ECO:0000259" key="13">
    <source>
        <dbReference type="Pfam" id="PF01529"/>
    </source>
</evidence>
<evidence type="ECO:0000313" key="15">
    <source>
        <dbReference type="Proteomes" id="UP000019804"/>
    </source>
</evidence>
<evidence type="ECO:0000256" key="12">
    <source>
        <dbReference type="SAM" id="MobiDB-lite"/>
    </source>
</evidence>
<dbReference type="GO" id="GO:0005783">
    <property type="term" value="C:endoplasmic reticulum"/>
    <property type="evidence" value="ECO:0007669"/>
    <property type="project" value="TreeGrafter"/>
</dbReference>
<evidence type="ECO:0000313" key="14">
    <source>
        <dbReference type="EMBL" id="EYE96188.1"/>
    </source>
</evidence>
<protein>
    <recommendedName>
        <fullName evidence="11">Palmitoyltransferase</fullName>
        <ecNumber evidence="11">2.3.1.225</ecNumber>
    </recommendedName>
</protein>